<proteinExistence type="predicted"/>
<protein>
    <submittedName>
        <fullName evidence="2">Uncharacterized protein</fullName>
    </submittedName>
</protein>
<name>A0ABQ3T3Z8_9ACTN</name>
<dbReference type="EMBL" id="BNED01000005">
    <property type="protein sequence ID" value="GHI75070.1"/>
    <property type="molecule type" value="Genomic_DNA"/>
</dbReference>
<dbReference type="Proteomes" id="UP000608522">
    <property type="component" value="Unassembled WGS sequence"/>
</dbReference>
<feature type="compositionally biased region" description="Basic and acidic residues" evidence="1">
    <location>
        <begin position="1"/>
        <end position="10"/>
    </location>
</feature>
<accession>A0ABQ3T3Z8</accession>
<evidence type="ECO:0000313" key="2">
    <source>
        <dbReference type="EMBL" id="GHI75070.1"/>
    </source>
</evidence>
<organism evidence="2 3">
    <name type="scientific">Streptomyces spororaveus</name>
    <dbReference type="NCBI Taxonomy" id="284039"/>
    <lineage>
        <taxon>Bacteria</taxon>
        <taxon>Bacillati</taxon>
        <taxon>Actinomycetota</taxon>
        <taxon>Actinomycetes</taxon>
        <taxon>Kitasatosporales</taxon>
        <taxon>Streptomycetaceae</taxon>
        <taxon>Streptomyces</taxon>
    </lineage>
</organism>
<gene>
    <name evidence="2" type="ORF">Sspor_06310</name>
</gene>
<keyword evidence="3" id="KW-1185">Reference proteome</keyword>
<evidence type="ECO:0000313" key="3">
    <source>
        <dbReference type="Proteomes" id="UP000608522"/>
    </source>
</evidence>
<reference evidence="3" key="1">
    <citation type="submission" date="2023-07" db="EMBL/GenBank/DDBJ databases">
        <title>Whole genome shotgun sequence of Streptomyces spororaveus NBRC 15456.</title>
        <authorList>
            <person name="Komaki H."/>
            <person name="Tamura T."/>
        </authorList>
    </citation>
    <scope>NUCLEOTIDE SEQUENCE [LARGE SCALE GENOMIC DNA]</scope>
    <source>
        <strain evidence="3">NBRC 15456</strain>
    </source>
</reference>
<comment type="caution">
    <text evidence="2">The sequence shown here is derived from an EMBL/GenBank/DDBJ whole genome shotgun (WGS) entry which is preliminary data.</text>
</comment>
<sequence>MAEIVGKNEHPQIVAGQHGSGPPHWCPGRPRDRTRALTPPATWAGTVIPWTTPSVIKYRPVSDHVPPDDQKEASAVQFTIIQRSLPVSPVWFV</sequence>
<feature type="region of interest" description="Disordered" evidence="1">
    <location>
        <begin position="1"/>
        <end position="33"/>
    </location>
</feature>
<evidence type="ECO:0000256" key="1">
    <source>
        <dbReference type="SAM" id="MobiDB-lite"/>
    </source>
</evidence>